<evidence type="ECO:0000313" key="2">
    <source>
        <dbReference type="Proteomes" id="UP000054988"/>
    </source>
</evidence>
<dbReference type="Proteomes" id="UP000054988">
    <property type="component" value="Unassembled WGS sequence"/>
</dbReference>
<reference evidence="1 2" key="1">
    <citation type="submission" date="2015-12" db="EMBL/GenBank/DDBJ databases">
        <title>Draft genome sequence of Moniliophthora roreri, the causal agent of frosty pod rot of cacao.</title>
        <authorList>
            <person name="Aime M.C."/>
            <person name="Diaz-Valderrama J.R."/>
            <person name="Kijpornyongpan T."/>
            <person name="Phillips-Mora W."/>
        </authorList>
    </citation>
    <scope>NUCLEOTIDE SEQUENCE [LARGE SCALE GENOMIC DNA]</scope>
    <source>
        <strain evidence="1 2">MCA 2952</strain>
    </source>
</reference>
<accession>A0A0W0G0N4</accession>
<comment type="caution">
    <text evidence="1">The sequence shown here is derived from an EMBL/GenBank/DDBJ whole genome shotgun (WGS) entry which is preliminary data.</text>
</comment>
<proteinExistence type="predicted"/>
<protein>
    <submittedName>
        <fullName evidence="1">Uncharacterized protein</fullName>
    </submittedName>
</protein>
<evidence type="ECO:0000313" key="1">
    <source>
        <dbReference type="EMBL" id="KTB42056.1"/>
    </source>
</evidence>
<gene>
    <name evidence="1" type="ORF">WG66_5364</name>
</gene>
<dbReference type="AlphaFoldDB" id="A0A0W0G0N4"/>
<sequence length="36" mass="4404">MVYRVLCRSLGSDKYTYRSNSRLWWPFGMSYLHRSS</sequence>
<dbReference type="EMBL" id="LATX01001393">
    <property type="protein sequence ID" value="KTB42056.1"/>
    <property type="molecule type" value="Genomic_DNA"/>
</dbReference>
<organism evidence="1 2">
    <name type="scientific">Moniliophthora roreri</name>
    <name type="common">Frosty pod rot fungus</name>
    <name type="synonym">Monilia roreri</name>
    <dbReference type="NCBI Taxonomy" id="221103"/>
    <lineage>
        <taxon>Eukaryota</taxon>
        <taxon>Fungi</taxon>
        <taxon>Dikarya</taxon>
        <taxon>Basidiomycota</taxon>
        <taxon>Agaricomycotina</taxon>
        <taxon>Agaricomycetes</taxon>
        <taxon>Agaricomycetidae</taxon>
        <taxon>Agaricales</taxon>
        <taxon>Marasmiineae</taxon>
        <taxon>Marasmiaceae</taxon>
        <taxon>Moniliophthora</taxon>
    </lineage>
</organism>
<name>A0A0W0G0N4_MONRR</name>